<dbReference type="AlphaFoldDB" id="A0A1R0H718"/>
<organism evidence="7 8">
    <name type="scientific">Smittium mucronatum</name>
    <dbReference type="NCBI Taxonomy" id="133383"/>
    <lineage>
        <taxon>Eukaryota</taxon>
        <taxon>Fungi</taxon>
        <taxon>Fungi incertae sedis</taxon>
        <taxon>Zoopagomycota</taxon>
        <taxon>Kickxellomycotina</taxon>
        <taxon>Harpellomycetes</taxon>
        <taxon>Harpellales</taxon>
        <taxon>Legeriomycetaceae</taxon>
        <taxon>Smittium</taxon>
    </lineage>
</organism>
<keyword evidence="1" id="KW-0479">Metal-binding</keyword>
<reference evidence="7 8" key="1">
    <citation type="journal article" date="2016" name="Mol. Biol. Evol.">
        <title>Genome-Wide Survey of Gut Fungi (Harpellales) Reveals the First Horizontally Transferred Ubiquitin Gene from a Mosquito Host.</title>
        <authorList>
            <person name="Wang Y."/>
            <person name="White M.M."/>
            <person name="Kvist S."/>
            <person name="Moncalvo J.M."/>
        </authorList>
    </citation>
    <scope>NUCLEOTIDE SEQUENCE [LARGE SCALE GENOMIC DNA]</scope>
    <source>
        <strain evidence="7 8">ALG-7-W6</strain>
    </source>
</reference>
<feature type="compositionally biased region" description="Polar residues" evidence="5">
    <location>
        <begin position="288"/>
        <end position="305"/>
    </location>
</feature>
<feature type="region of interest" description="Disordered" evidence="5">
    <location>
        <begin position="474"/>
        <end position="540"/>
    </location>
</feature>
<dbReference type="Proteomes" id="UP000187455">
    <property type="component" value="Unassembled WGS sequence"/>
</dbReference>
<keyword evidence="3" id="KW-0862">Zinc</keyword>
<feature type="region of interest" description="Disordered" evidence="5">
    <location>
        <begin position="81"/>
        <end position="160"/>
    </location>
</feature>
<dbReference type="GO" id="GO:0008270">
    <property type="term" value="F:zinc ion binding"/>
    <property type="evidence" value="ECO:0007669"/>
    <property type="project" value="UniProtKB-KW"/>
</dbReference>
<feature type="compositionally biased region" description="Low complexity" evidence="5">
    <location>
        <begin position="319"/>
        <end position="338"/>
    </location>
</feature>
<dbReference type="Gene3D" id="3.30.40.10">
    <property type="entry name" value="Zinc/RING finger domain, C3HC4 (zinc finger)"/>
    <property type="match status" value="1"/>
</dbReference>
<evidence type="ECO:0000313" key="8">
    <source>
        <dbReference type="Proteomes" id="UP000187455"/>
    </source>
</evidence>
<feature type="domain" description="RING-type" evidence="6">
    <location>
        <begin position="205"/>
        <end position="247"/>
    </location>
</feature>
<dbReference type="InterPro" id="IPR001841">
    <property type="entry name" value="Znf_RING"/>
</dbReference>
<proteinExistence type="predicted"/>
<feature type="region of interest" description="Disordered" evidence="5">
    <location>
        <begin position="257"/>
        <end position="416"/>
    </location>
</feature>
<evidence type="ECO:0000256" key="4">
    <source>
        <dbReference type="PROSITE-ProRule" id="PRU00175"/>
    </source>
</evidence>
<accession>A0A1R0H718</accession>
<feature type="compositionally biased region" description="Acidic residues" evidence="5">
    <location>
        <begin position="140"/>
        <end position="157"/>
    </location>
</feature>
<evidence type="ECO:0000313" key="7">
    <source>
        <dbReference type="EMBL" id="OLY84881.1"/>
    </source>
</evidence>
<evidence type="ECO:0000256" key="1">
    <source>
        <dbReference type="ARBA" id="ARBA00022723"/>
    </source>
</evidence>
<dbReference type="SMART" id="SM00184">
    <property type="entry name" value="RING"/>
    <property type="match status" value="1"/>
</dbReference>
<evidence type="ECO:0000256" key="3">
    <source>
        <dbReference type="ARBA" id="ARBA00022833"/>
    </source>
</evidence>
<dbReference type="GO" id="GO:0061630">
    <property type="term" value="F:ubiquitin protein ligase activity"/>
    <property type="evidence" value="ECO:0007669"/>
    <property type="project" value="TreeGrafter"/>
</dbReference>
<dbReference type="GO" id="GO:0016567">
    <property type="term" value="P:protein ubiquitination"/>
    <property type="evidence" value="ECO:0007669"/>
    <property type="project" value="TreeGrafter"/>
</dbReference>
<dbReference type="OrthoDB" id="8062037at2759"/>
<dbReference type="SUPFAM" id="SSF57850">
    <property type="entry name" value="RING/U-box"/>
    <property type="match status" value="1"/>
</dbReference>
<dbReference type="InterPro" id="IPR013083">
    <property type="entry name" value="Znf_RING/FYVE/PHD"/>
</dbReference>
<dbReference type="EMBL" id="LSSL01000320">
    <property type="protein sequence ID" value="OLY84881.1"/>
    <property type="molecule type" value="Genomic_DNA"/>
</dbReference>
<dbReference type="STRING" id="133383.A0A1R0H718"/>
<feature type="compositionally biased region" description="Basic and acidic residues" evidence="5">
    <location>
        <begin position="121"/>
        <end position="132"/>
    </location>
</feature>
<keyword evidence="8" id="KW-1185">Reference proteome</keyword>
<evidence type="ECO:0000259" key="6">
    <source>
        <dbReference type="PROSITE" id="PS50089"/>
    </source>
</evidence>
<sequence>MSSTSTSTVLEQSVEGTGTPFFFYPTSSISGTVYSINNSLRNLQIQRTNHGQPLKKHLRPDELENYVTTVVTREMLDEWRNSSPSMPIHSHPYRDSEADSSAVSKDDEKNENDENSESVEDPNKRVVPEVDPRNITNDNGDSDADIDTEEDTEEDADADAHKGIDLFKSATRVFNSTFSHVKSGLLNINGNEDVVIEIDSEDDDCLICFEKIEVGDKVRQLPCSHRFHKECLDNWLTTRSYTCPNCRIDLRTHPDVDDSSLGDVTSSRHRRIHHHRRHVHGRYRNLGNDGSTQTSTRGTSINQRDSQVDTGDGSRDSFRGSGDNPRSNLGNASNNSRNNQEKVRIDMRVTTNNDDLPENSDGPGRNSNDSLPENVDNTGRNNNDNLSENVDNTGRNNNDNLSENVDNPGRNNNDNLDQNNTGLIILLLFVDGKAAGTDIDEEQEAAHDRECLEKVVFYKVAMGAVGVERPPVVDDEVEDGEDGDEHHGRVLGLEADSDHEAAETADDDEGDAEQRVVGRIKQHAKKEEHEEDAATEQDVGSAVGLAHGGDTSKGLLFVHQERFCQQDKEPAANGYVAHKEAKVKNQAVCYALTNNDGEETSNGVQSVPPRYGKSRTC</sequence>
<feature type="compositionally biased region" description="Acidic residues" evidence="5">
    <location>
        <begin position="109"/>
        <end position="120"/>
    </location>
</feature>
<dbReference type="CDD" id="cd16448">
    <property type="entry name" value="RING-H2"/>
    <property type="match status" value="1"/>
</dbReference>
<evidence type="ECO:0000256" key="5">
    <source>
        <dbReference type="SAM" id="MobiDB-lite"/>
    </source>
</evidence>
<dbReference type="PANTHER" id="PTHR45969:SF69">
    <property type="entry name" value="FINGER DOMAIN PROTEIN, PUTATIVE (AFU_ORTHOLOGUE AFUA_3G12190)-RELATED"/>
    <property type="match status" value="1"/>
</dbReference>
<feature type="compositionally biased region" description="Low complexity" evidence="5">
    <location>
        <begin position="374"/>
        <end position="416"/>
    </location>
</feature>
<feature type="compositionally biased region" description="Polar residues" evidence="5">
    <location>
        <begin position="595"/>
        <end position="605"/>
    </location>
</feature>
<dbReference type="PANTHER" id="PTHR45969">
    <property type="entry name" value="RING ZINC FINGER PROTEIN-RELATED"/>
    <property type="match status" value="1"/>
</dbReference>
<feature type="compositionally biased region" description="Acidic residues" evidence="5">
    <location>
        <begin position="474"/>
        <end position="483"/>
    </location>
</feature>
<feature type="compositionally biased region" description="Basic residues" evidence="5">
    <location>
        <begin position="267"/>
        <end position="283"/>
    </location>
</feature>
<evidence type="ECO:0000256" key="2">
    <source>
        <dbReference type="ARBA" id="ARBA00022771"/>
    </source>
</evidence>
<gene>
    <name evidence="7" type="ORF">AYI68_g953</name>
</gene>
<name>A0A1R0H718_9FUNG</name>
<feature type="region of interest" description="Disordered" evidence="5">
    <location>
        <begin position="595"/>
        <end position="617"/>
    </location>
</feature>
<comment type="caution">
    <text evidence="7">The sequence shown here is derived from an EMBL/GenBank/DDBJ whole genome shotgun (WGS) entry which is preliminary data.</text>
</comment>
<keyword evidence="2 4" id="KW-0863">Zinc-finger</keyword>
<protein>
    <submittedName>
        <fullName evidence="7">Putative E3 ubiquitin-protein ligase RHA2B</fullName>
    </submittedName>
</protein>
<dbReference type="PROSITE" id="PS50089">
    <property type="entry name" value="ZF_RING_2"/>
    <property type="match status" value="1"/>
</dbReference>
<dbReference type="Pfam" id="PF13639">
    <property type="entry name" value="zf-RING_2"/>
    <property type="match status" value="1"/>
</dbReference>